<reference evidence="1" key="1">
    <citation type="submission" date="2016-12" db="EMBL/GenBank/DDBJ databases">
        <title>Multiple viral infections in Agaricus bisporus - Characterisation of 18 unique RNA viruses and 8 ORFans identified by deep sequencing.</title>
        <authorList>
            <person name="Deakin G."/>
            <person name="Dobbs E."/>
            <person name="Jones I.M."/>
            <person name="Grogan H.M."/>
            <person name="Burton K.S."/>
        </authorList>
    </citation>
    <scope>NUCLEOTIDE SEQUENCE</scope>
    <source>
        <strain evidence="1">AbV7-003</strain>
    </source>
</reference>
<protein>
    <submittedName>
        <fullName evidence="1">Uncharacterized protein</fullName>
    </submittedName>
</protein>
<name>A0A1Q1N6I0_9VIRU</name>
<dbReference type="EMBL" id="KY357491">
    <property type="protein sequence ID" value="AQM49925.1"/>
    <property type="molecule type" value="Genomic_RNA"/>
</dbReference>
<evidence type="ECO:0000313" key="1">
    <source>
        <dbReference type="EMBL" id="AQM49925.1"/>
    </source>
</evidence>
<sequence>MFVSLRSFFRFISIPFSVVSVVAGDGAGATISLPDGSGAPELSFSTARPDAALQVAVGAYDSLSGDSRPFNILVDVDCSKGTFAFTIDILEKIREFSFVRGRGSAVIVGTPEVRFYAIPSDSMTVPVYNVLGHFATIPEAPAGKKYSTSLAVVGSYPTALPFFATQAGPCVEPVQFDAWCIRDALIRPVVGRPPVMVAVGSAFQCKRVRVNIAGVVKLTGIGPLDEYYV</sequence>
<proteinExistence type="predicted"/>
<accession>A0A1Q1N6I0</accession>
<organism evidence="1">
    <name type="scientific">Agaricus bisporus virus 7</name>
    <dbReference type="NCBI Taxonomy" id="1945751"/>
    <lineage>
        <taxon>Viruses</taxon>
    </lineage>
</organism>